<dbReference type="CDD" id="cd00464">
    <property type="entry name" value="SK"/>
    <property type="match status" value="1"/>
</dbReference>
<feature type="binding site" evidence="11">
    <location>
        <position position="99"/>
    </location>
    <ligand>
        <name>shikimate</name>
        <dbReference type="ChEBI" id="CHEBI:36208"/>
    </ligand>
</feature>
<dbReference type="InterPro" id="IPR031322">
    <property type="entry name" value="Shikimate/glucono_kinase"/>
</dbReference>
<comment type="pathway">
    <text evidence="1 10">Metabolic intermediate biosynthesis; chorismate biosynthesis; chorismate from D-erythrose 4-phosphate and phosphoenolpyruvate: step 5/7.</text>
</comment>
<feature type="binding site" evidence="10">
    <location>
        <begin position="308"/>
        <end position="313"/>
    </location>
    <ligand>
        <name>ATP</name>
        <dbReference type="ChEBI" id="CHEBI:30616"/>
    </ligand>
</feature>
<dbReference type="GO" id="GO:0005524">
    <property type="term" value="F:ATP binding"/>
    <property type="evidence" value="ECO:0007669"/>
    <property type="project" value="UniProtKB-UniRule"/>
</dbReference>
<keyword evidence="5 10" id="KW-0547">Nucleotide-binding</keyword>
<comment type="subcellular location">
    <subcellularLocation>
        <location evidence="10">Cytoplasm</location>
    </subcellularLocation>
</comment>
<dbReference type="Pfam" id="PF08501">
    <property type="entry name" value="Shikimate_dh_N"/>
    <property type="match status" value="1"/>
</dbReference>
<dbReference type="InterPro" id="IPR036291">
    <property type="entry name" value="NAD(P)-bd_dom_sf"/>
</dbReference>
<dbReference type="HAMAP" id="MF_00109">
    <property type="entry name" value="Shikimate_kinase"/>
    <property type="match status" value="1"/>
</dbReference>
<feature type="binding site" evidence="10">
    <location>
        <position position="312"/>
    </location>
    <ligand>
        <name>Mg(2+)</name>
        <dbReference type="ChEBI" id="CHEBI:18420"/>
    </ligand>
</feature>
<feature type="binding site" evidence="11">
    <location>
        <position position="230"/>
    </location>
    <ligand>
        <name>shikimate</name>
        <dbReference type="ChEBI" id="CHEBI:36208"/>
    </ligand>
</feature>
<dbReference type="Gene3D" id="3.40.50.720">
    <property type="entry name" value="NAD(P)-binding Rossmann-like Domain"/>
    <property type="match status" value="1"/>
</dbReference>
<reference evidence="14" key="1">
    <citation type="submission" date="2017-04" db="EMBL/GenBank/DDBJ databases">
        <title>Function of individual gut microbiota members based on whole genome sequencing of pure cultures obtained from chicken caecum.</title>
        <authorList>
            <person name="Medvecky M."/>
            <person name="Cejkova D."/>
            <person name="Polansky O."/>
            <person name="Karasova D."/>
            <person name="Kubasova T."/>
            <person name="Cizek A."/>
            <person name="Rychlik I."/>
        </authorList>
    </citation>
    <scope>NUCLEOTIDE SEQUENCE [LARGE SCALE GENOMIC DNA]</scope>
    <source>
        <strain evidence="14">An180</strain>
    </source>
</reference>
<dbReference type="CDD" id="cd01065">
    <property type="entry name" value="NAD_bind_Shikimate_DH"/>
    <property type="match status" value="1"/>
</dbReference>
<keyword evidence="10" id="KW-0460">Magnesium</keyword>
<comment type="pathway">
    <text evidence="2 11">Metabolic intermediate biosynthesis; chorismate biosynthesis; chorismate from D-erythrose 4-phosphate and phosphoenolpyruvate: step 4/7.</text>
</comment>
<evidence type="ECO:0000256" key="8">
    <source>
        <dbReference type="ARBA" id="ARBA00023141"/>
    </source>
</evidence>
<dbReference type="InterPro" id="IPR013708">
    <property type="entry name" value="Shikimate_DH-bd_N"/>
</dbReference>
<dbReference type="PANTHER" id="PTHR21089:SF1">
    <property type="entry name" value="BIFUNCTIONAL 3-DEHYDROQUINATE DEHYDRATASE_SHIKIMATE DEHYDROGENASE, CHLOROPLASTIC"/>
    <property type="match status" value="1"/>
</dbReference>
<dbReference type="Gene3D" id="3.40.50.300">
    <property type="entry name" value="P-loop containing nucleotide triphosphate hydrolases"/>
    <property type="match status" value="1"/>
</dbReference>
<dbReference type="EC" id="2.7.1.71" evidence="10"/>
<dbReference type="SUPFAM" id="SSF52540">
    <property type="entry name" value="P-loop containing nucleoside triphosphate hydrolases"/>
    <property type="match status" value="1"/>
</dbReference>
<comment type="catalytic activity">
    <reaction evidence="9 10">
        <text>shikimate + ATP = 3-phosphoshikimate + ADP + H(+)</text>
        <dbReference type="Rhea" id="RHEA:13121"/>
        <dbReference type="ChEBI" id="CHEBI:15378"/>
        <dbReference type="ChEBI" id="CHEBI:30616"/>
        <dbReference type="ChEBI" id="CHEBI:36208"/>
        <dbReference type="ChEBI" id="CHEBI:145989"/>
        <dbReference type="ChEBI" id="CHEBI:456216"/>
        <dbReference type="EC" id="2.7.1.71"/>
    </reaction>
</comment>
<accession>A0A1Y4L763</accession>
<dbReference type="RefSeq" id="WP_087373107.1">
    <property type="nucleotide sequence ID" value="NZ_NFKK01000009.1"/>
</dbReference>
<dbReference type="GO" id="GO:0005829">
    <property type="term" value="C:cytosol"/>
    <property type="evidence" value="ECO:0007669"/>
    <property type="project" value="TreeGrafter"/>
</dbReference>
<dbReference type="GO" id="GO:0008652">
    <property type="term" value="P:amino acid biosynthetic process"/>
    <property type="evidence" value="ECO:0007669"/>
    <property type="project" value="UniProtKB-KW"/>
</dbReference>
<feature type="binding site" evidence="10">
    <location>
        <position position="354"/>
    </location>
    <ligand>
        <name>substrate</name>
    </ligand>
</feature>
<evidence type="ECO:0000256" key="6">
    <source>
        <dbReference type="ARBA" id="ARBA00022777"/>
    </source>
</evidence>
<keyword evidence="6 10" id="KW-0418">Kinase</keyword>
<evidence type="ECO:0000256" key="11">
    <source>
        <dbReference type="HAMAP-Rule" id="MF_00222"/>
    </source>
</evidence>
<sequence>MLLSFEEFQTFEPQRETYALFGYPLGHTMSPDLHAALFAATGRDADYIAVTVPPEKLSDALTLAREKLTGINLTIPHKKAVIPLLDEVDPSAADLHSVNAVAFRDCKAIGFNTDILGFAESLEKDGISLRGKKVLLLGYGGAAAVMAYHCLCEGASLYISGRNLEKADALRDQLVEVLPGVKCFTCTRRRIPRDIQIVLNATPLGMFPHEDKSPLYFLPHKVSYVFDAIYNPPVTALMKLANPKRTKTRDGLFMLVMQAARAQTIWYDAQFADAACDSILRRMYGQMARKRLHDKYHKRSIALCGFMGSGKTTVGRKVARLTGLPFIDLDRYIEAQEGMTIPEIFAQHGEPYFRDLETKYVTEISAREEGCVLSLGGGTVLRPENVEIIKRTGLLILLDTPFFRIVKNLSHSTNRPLLEKEDKLAETRRLYQMRKPIYDQVADCRVRSPRLGEVVERTLKSI</sequence>
<evidence type="ECO:0000256" key="9">
    <source>
        <dbReference type="ARBA" id="ARBA00048567"/>
    </source>
</evidence>
<feature type="binding site" evidence="10">
    <location>
        <position position="330"/>
    </location>
    <ligand>
        <name>substrate</name>
    </ligand>
</feature>
<keyword evidence="11" id="KW-0521">NADP</keyword>
<feature type="binding site" evidence="10">
    <location>
        <position position="377"/>
    </location>
    <ligand>
        <name>substrate</name>
    </ligand>
</feature>
<name>A0A1Y4L763_9FIRM</name>
<organism evidence="13 14">
    <name type="scientific">Butyricicoccus pullicaecorum</name>
    <dbReference type="NCBI Taxonomy" id="501571"/>
    <lineage>
        <taxon>Bacteria</taxon>
        <taxon>Bacillati</taxon>
        <taxon>Bacillota</taxon>
        <taxon>Clostridia</taxon>
        <taxon>Eubacteriales</taxon>
        <taxon>Butyricicoccaceae</taxon>
        <taxon>Butyricicoccus</taxon>
    </lineage>
</organism>
<proteinExistence type="inferred from homology"/>
<keyword evidence="8 10" id="KW-0057">Aromatic amino acid biosynthesis</keyword>
<dbReference type="EC" id="1.1.1.25" evidence="11"/>
<comment type="caution">
    <text evidence="13">The sequence shown here is derived from an EMBL/GenBank/DDBJ whole genome shotgun (WGS) entry which is preliminary data.</text>
</comment>
<dbReference type="SUPFAM" id="SSF53223">
    <property type="entry name" value="Aminoacid dehydrogenase-like, N-terminal domain"/>
    <property type="match status" value="1"/>
</dbReference>
<comment type="catalytic activity">
    <reaction evidence="11">
        <text>shikimate + NADP(+) = 3-dehydroshikimate + NADPH + H(+)</text>
        <dbReference type="Rhea" id="RHEA:17737"/>
        <dbReference type="ChEBI" id="CHEBI:15378"/>
        <dbReference type="ChEBI" id="CHEBI:16630"/>
        <dbReference type="ChEBI" id="CHEBI:36208"/>
        <dbReference type="ChEBI" id="CHEBI:57783"/>
        <dbReference type="ChEBI" id="CHEBI:58349"/>
        <dbReference type="EC" id="1.1.1.25"/>
    </reaction>
</comment>
<gene>
    <name evidence="11" type="primary">aroE</name>
    <name evidence="10" type="synonym">aroK</name>
    <name evidence="13" type="ORF">B5F17_08815</name>
</gene>
<protein>
    <recommendedName>
        <fullName evidence="10 11">Multifunctional fusion protein</fullName>
    </recommendedName>
    <domain>
        <recommendedName>
            <fullName evidence="10">Shikimate kinase</fullName>
            <shortName evidence="10">SK</shortName>
            <ecNumber evidence="10">2.7.1.71</ecNumber>
        </recommendedName>
    </domain>
    <domain>
        <recommendedName>
            <fullName evidence="11">Shikimate dehydrogenase (NADP(+))</fullName>
            <shortName evidence="11">SDH</shortName>
            <ecNumber evidence="11">1.1.1.25</ecNumber>
        </recommendedName>
    </domain>
</protein>
<comment type="subunit">
    <text evidence="10">Monomer.</text>
</comment>
<dbReference type="EMBL" id="NFKK01000009">
    <property type="protein sequence ID" value="OUP52575.1"/>
    <property type="molecule type" value="Genomic_DNA"/>
</dbReference>
<keyword evidence="10" id="KW-0479">Metal-binding</keyword>
<feature type="binding site" evidence="11">
    <location>
        <position position="74"/>
    </location>
    <ligand>
        <name>shikimate</name>
        <dbReference type="ChEBI" id="CHEBI:36208"/>
    </ligand>
</feature>
<dbReference type="GO" id="GO:0009073">
    <property type="term" value="P:aromatic amino acid family biosynthetic process"/>
    <property type="evidence" value="ECO:0007669"/>
    <property type="project" value="UniProtKB-KW"/>
</dbReference>
<feature type="binding site" evidence="10">
    <location>
        <position position="434"/>
    </location>
    <ligand>
        <name>substrate</name>
    </ligand>
</feature>
<comment type="similarity">
    <text evidence="11">Belongs to the shikimate dehydrogenase family.</text>
</comment>
<dbReference type="UniPathway" id="UPA00053">
    <property type="reaction ID" value="UER00087"/>
</dbReference>
<comment type="cofactor">
    <cofactor evidence="10">
        <name>Mg(2+)</name>
        <dbReference type="ChEBI" id="CHEBI:18420"/>
    </cofactor>
    <text evidence="10">Binds 1 Mg(2+) ion per subunit.</text>
</comment>
<dbReference type="InterPro" id="IPR023000">
    <property type="entry name" value="Shikimate_kinase_CS"/>
</dbReference>
<keyword evidence="3 10" id="KW-0028">Amino-acid biosynthesis</keyword>
<dbReference type="GO" id="GO:0004765">
    <property type="term" value="F:shikimate kinase activity"/>
    <property type="evidence" value="ECO:0007669"/>
    <property type="project" value="UniProtKB-UniRule"/>
</dbReference>
<comment type="similarity">
    <text evidence="10">Belongs to the shikimate kinase family.</text>
</comment>
<evidence type="ECO:0000256" key="2">
    <source>
        <dbReference type="ARBA" id="ARBA00004871"/>
    </source>
</evidence>
<comment type="subunit">
    <text evidence="11">Homodimer.</text>
</comment>
<dbReference type="GO" id="GO:0009423">
    <property type="term" value="P:chorismate biosynthetic process"/>
    <property type="evidence" value="ECO:0007669"/>
    <property type="project" value="UniProtKB-UniRule"/>
</dbReference>
<evidence type="ECO:0000256" key="1">
    <source>
        <dbReference type="ARBA" id="ARBA00004842"/>
    </source>
</evidence>
<evidence type="ECO:0000259" key="12">
    <source>
        <dbReference type="Pfam" id="PF08501"/>
    </source>
</evidence>
<feature type="binding site" evidence="11">
    <location>
        <begin position="138"/>
        <end position="142"/>
    </location>
    <ligand>
        <name>NADP(+)</name>
        <dbReference type="ChEBI" id="CHEBI:58349"/>
    </ligand>
</feature>
<comment type="function">
    <text evidence="10">Catalyzes the specific phosphorylation of the 3-hydroxyl group of shikimic acid using ATP as a cosubstrate.</text>
</comment>
<feature type="binding site" evidence="11">
    <location>
        <position position="228"/>
    </location>
    <ligand>
        <name>NADP(+)</name>
        <dbReference type="ChEBI" id="CHEBI:58349"/>
    </ligand>
</feature>
<dbReference type="GO" id="GO:0004764">
    <property type="term" value="F:shikimate 3-dehydrogenase (NADP+) activity"/>
    <property type="evidence" value="ECO:0007669"/>
    <property type="project" value="UniProtKB-UniRule"/>
</dbReference>
<dbReference type="Gene3D" id="3.40.50.10860">
    <property type="entry name" value="Leucine Dehydrogenase, chain A, domain 1"/>
    <property type="match status" value="1"/>
</dbReference>
<comment type="caution">
    <text evidence="11">Lacks conserved residue(s) required for the propagation of feature annotation.</text>
</comment>
<feature type="binding site" evidence="11">
    <location>
        <position position="258"/>
    </location>
    <ligand>
        <name>shikimate</name>
        <dbReference type="ChEBI" id="CHEBI:36208"/>
    </ligand>
</feature>
<dbReference type="GO" id="GO:0019632">
    <property type="term" value="P:shikimate metabolic process"/>
    <property type="evidence" value="ECO:0007669"/>
    <property type="project" value="TreeGrafter"/>
</dbReference>
<dbReference type="PANTHER" id="PTHR21089">
    <property type="entry name" value="SHIKIMATE DEHYDROGENASE"/>
    <property type="match status" value="1"/>
</dbReference>
<dbReference type="HAMAP" id="MF_00222">
    <property type="entry name" value="Shikimate_DH_AroE"/>
    <property type="match status" value="1"/>
</dbReference>
<dbReference type="InterPro" id="IPR027417">
    <property type="entry name" value="P-loop_NTPase"/>
</dbReference>
<keyword evidence="10" id="KW-0963">Cytoplasm</keyword>
<dbReference type="PROSITE" id="PS01128">
    <property type="entry name" value="SHIKIMATE_KINASE"/>
    <property type="match status" value="1"/>
</dbReference>
<dbReference type="AlphaFoldDB" id="A0A1Y4L763"/>
<keyword evidence="4 10" id="KW-0808">Transferase</keyword>
<feature type="binding site" evidence="11">
    <location>
        <begin position="28"/>
        <end position="30"/>
    </location>
    <ligand>
        <name>shikimate</name>
        <dbReference type="ChEBI" id="CHEBI:36208"/>
    </ligand>
</feature>
<evidence type="ECO:0000256" key="5">
    <source>
        <dbReference type="ARBA" id="ARBA00022741"/>
    </source>
</evidence>
<evidence type="ECO:0000313" key="13">
    <source>
        <dbReference type="EMBL" id="OUP52575.1"/>
    </source>
</evidence>
<evidence type="ECO:0000256" key="10">
    <source>
        <dbReference type="HAMAP-Rule" id="MF_00109"/>
    </source>
</evidence>
<dbReference type="InterPro" id="IPR022893">
    <property type="entry name" value="Shikimate_DH_fam"/>
</dbReference>
<dbReference type="Proteomes" id="UP000195897">
    <property type="component" value="Unassembled WGS sequence"/>
</dbReference>
<dbReference type="InterPro" id="IPR000623">
    <property type="entry name" value="Shikimate_kinase/TSH1"/>
</dbReference>
<keyword evidence="11" id="KW-0560">Oxidoreductase</keyword>
<dbReference type="Pfam" id="PF01202">
    <property type="entry name" value="SKI"/>
    <property type="match status" value="1"/>
</dbReference>
<comment type="function">
    <text evidence="11">Involved in the biosynthesis of the chorismate, which leads to the biosynthesis of aromatic amino acids. Catalyzes the reversible NADPH linked reduction of 3-dehydroshikimate (DHSA) to yield shikimate (SA).</text>
</comment>
<evidence type="ECO:0000256" key="4">
    <source>
        <dbReference type="ARBA" id="ARBA00022679"/>
    </source>
</evidence>
<evidence type="ECO:0000256" key="7">
    <source>
        <dbReference type="ARBA" id="ARBA00022840"/>
    </source>
</evidence>
<evidence type="ECO:0000256" key="3">
    <source>
        <dbReference type="ARBA" id="ARBA00022605"/>
    </source>
</evidence>
<dbReference type="SUPFAM" id="SSF51735">
    <property type="entry name" value="NAD(P)-binding Rossmann-fold domains"/>
    <property type="match status" value="1"/>
</dbReference>
<feature type="domain" description="Shikimate dehydrogenase substrate binding N-terminal" evidence="12">
    <location>
        <begin position="20"/>
        <end position="101"/>
    </location>
</feature>
<feature type="binding site" evidence="11">
    <location>
        <position position="251"/>
    </location>
    <ligand>
        <name>NADP(+)</name>
        <dbReference type="ChEBI" id="CHEBI:58349"/>
    </ligand>
</feature>
<evidence type="ECO:0000313" key="14">
    <source>
        <dbReference type="Proteomes" id="UP000195897"/>
    </source>
</evidence>
<dbReference type="GO" id="GO:0000287">
    <property type="term" value="F:magnesium ion binding"/>
    <property type="evidence" value="ECO:0007669"/>
    <property type="project" value="UniProtKB-UniRule"/>
</dbReference>
<keyword evidence="7 10" id="KW-0067">ATP-binding</keyword>
<dbReference type="GO" id="GO:0050661">
    <property type="term" value="F:NADP binding"/>
    <property type="evidence" value="ECO:0007669"/>
    <property type="project" value="TreeGrafter"/>
</dbReference>
<feature type="binding site" evidence="10">
    <location>
        <position position="415"/>
    </location>
    <ligand>
        <name>ATP</name>
        <dbReference type="ChEBI" id="CHEBI:30616"/>
    </ligand>
</feature>
<feature type="active site" description="Proton acceptor" evidence="11">
    <location>
        <position position="78"/>
    </location>
</feature>
<feature type="binding site" evidence="11">
    <location>
        <position position="114"/>
    </location>
    <ligand>
        <name>shikimate</name>
        <dbReference type="ChEBI" id="CHEBI:36208"/>
    </ligand>
</feature>
<dbReference type="InterPro" id="IPR046346">
    <property type="entry name" value="Aminoacid_DH-like_N_sf"/>
</dbReference>
<dbReference type="PRINTS" id="PR01100">
    <property type="entry name" value="SHIKIMTKNASE"/>
</dbReference>
<feature type="binding site" evidence="10">
    <location>
        <position position="450"/>
    </location>
    <ligand>
        <name>ATP</name>
        <dbReference type="ChEBI" id="CHEBI:30616"/>
    </ligand>
</feature>